<evidence type="ECO:0000313" key="2">
    <source>
        <dbReference type="EMBL" id="KXZ69489.1"/>
    </source>
</evidence>
<dbReference type="EMBL" id="JRHX01000074">
    <property type="protein sequence ID" value="KXZ69489.1"/>
    <property type="molecule type" value="Genomic_DNA"/>
</dbReference>
<dbReference type="PANTHER" id="PTHR43581:SF3">
    <property type="entry name" value="AAA+ ATPASE DOMAIN-CONTAINING PROTEIN"/>
    <property type="match status" value="1"/>
</dbReference>
<dbReference type="InterPro" id="IPR038729">
    <property type="entry name" value="Rad50/SbcC_AAA"/>
</dbReference>
<gene>
    <name evidence="2" type="primary">recF_4</name>
    <name evidence="2" type="ORF">AVENLUH13518_02558</name>
</gene>
<sequence>MQERPYIRALKFKSPESLDWASYPYVIPAVNDLESIEFHPEVTFFVGENGSGKSTILEALALALGFSEEGGTRNVQLNTATTASDLYQAIRAIKSYKKSQDYYFLRAESFYNVSTYMKQVNYLVEYGGDIHLRSQGEAFLKLLTMKLKGKGLYLLNEPEAALSPTMLMTTLSVLDRLCREQSQFIIATHSPILLAYPNVKIYQFSDLGIKDISYEETEHFRVTKGFLNNYQKRIQQLLEKE</sequence>
<dbReference type="Proteomes" id="UP000075544">
    <property type="component" value="Unassembled WGS sequence"/>
</dbReference>
<dbReference type="Gene3D" id="3.40.50.300">
    <property type="entry name" value="P-loop containing nucleotide triphosphate hydrolases"/>
    <property type="match status" value="2"/>
</dbReference>
<dbReference type="PANTHER" id="PTHR43581">
    <property type="entry name" value="ATP/GTP PHOSPHATASE"/>
    <property type="match status" value="1"/>
</dbReference>
<dbReference type="InterPro" id="IPR051396">
    <property type="entry name" value="Bact_Antivir_Def_Nuclease"/>
</dbReference>
<dbReference type="GO" id="GO:0016887">
    <property type="term" value="F:ATP hydrolysis activity"/>
    <property type="evidence" value="ECO:0007669"/>
    <property type="project" value="InterPro"/>
</dbReference>
<name>A0A150HT03_9GAMM</name>
<comment type="caution">
    <text evidence="2">The sequence shown here is derived from an EMBL/GenBank/DDBJ whole genome shotgun (WGS) entry which is preliminary data.</text>
</comment>
<evidence type="ECO:0000259" key="1">
    <source>
        <dbReference type="SMART" id="SM00382"/>
    </source>
</evidence>
<dbReference type="Pfam" id="PF13476">
    <property type="entry name" value="AAA_23"/>
    <property type="match status" value="1"/>
</dbReference>
<dbReference type="InterPro" id="IPR003593">
    <property type="entry name" value="AAA+_ATPase"/>
</dbReference>
<protein>
    <submittedName>
        <fullName evidence="2">DNA replication and repair protein RecF</fullName>
    </submittedName>
</protein>
<dbReference type="Pfam" id="PF13304">
    <property type="entry name" value="AAA_21"/>
    <property type="match status" value="1"/>
</dbReference>
<dbReference type="InterPro" id="IPR027417">
    <property type="entry name" value="P-loop_NTPase"/>
</dbReference>
<dbReference type="SUPFAM" id="SSF52540">
    <property type="entry name" value="P-loop containing nucleoside triphosphate hydrolases"/>
    <property type="match status" value="1"/>
</dbReference>
<accession>A0A150HT03</accession>
<dbReference type="GO" id="GO:0006302">
    <property type="term" value="P:double-strand break repair"/>
    <property type="evidence" value="ECO:0007669"/>
    <property type="project" value="InterPro"/>
</dbReference>
<dbReference type="PATRIC" id="fig|52133.19.peg.2589"/>
<organism evidence="2 3">
    <name type="scientific">Acinetobacter venetianus</name>
    <dbReference type="NCBI Taxonomy" id="52133"/>
    <lineage>
        <taxon>Bacteria</taxon>
        <taxon>Pseudomonadati</taxon>
        <taxon>Pseudomonadota</taxon>
        <taxon>Gammaproteobacteria</taxon>
        <taxon>Moraxellales</taxon>
        <taxon>Moraxellaceae</taxon>
        <taxon>Acinetobacter</taxon>
    </lineage>
</organism>
<dbReference type="RefSeq" id="WP_061525249.1">
    <property type="nucleotide sequence ID" value="NZ_JRHX01000074.1"/>
</dbReference>
<dbReference type="AlphaFoldDB" id="A0A150HT03"/>
<evidence type="ECO:0000313" key="3">
    <source>
        <dbReference type="Proteomes" id="UP000075544"/>
    </source>
</evidence>
<dbReference type="InterPro" id="IPR003959">
    <property type="entry name" value="ATPase_AAA_core"/>
</dbReference>
<dbReference type="SMART" id="SM00382">
    <property type="entry name" value="AAA"/>
    <property type="match status" value="1"/>
</dbReference>
<feature type="domain" description="AAA+ ATPase" evidence="1">
    <location>
        <begin position="39"/>
        <end position="223"/>
    </location>
</feature>
<proteinExistence type="predicted"/>
<reference evidence="2 3" key="1">
    <citation type="journal article" date="2016" name="Sci. Rep.">
        <title>Genomic and phenotypic characterization of the species Acinetobacter venetianus.</title>
        <authorList>
            <person name="Fondi M."/>
            <person name="Maida I."/>
            <person name="Perrin E."/>
            <person name="Orlandini V."/>
            <person name="La Torre L."/>
            <person name="Bosi E."/>
            <person name="Negroni A."/>
            <person name="Zanaroli G."/>
            <person name="Fava F."/>
            <person name="Decorosi F."/>
            <person name="Giovannetti L."/>
            <person name="Viti C."/>
            <person name="Vaneechoutte M."/>
            <person name="Dijkshoorn L."/>
            <person name="Fani R."/>
        </authorList>
    </citation>
    <scope>NUCLEOTIDE SEQUENCE [LARGE SCALE GENOMIC DNA]</scope>
    <source>
        <strain evidence="2 3">LUH13518</strain>
    </source>
</reference>